<evidence type="ECO:0000259" key="5">
    <source>
        <dbReference type="PROSITE" id="PS50931"/>
    </source>
</evidence>
<dbReference type="InterPro" id="IPR036388">
    <property type="entry name" value="WH-like_DNA-bd_sf"/>
</dbReference>
<dbReference type="FunFam" id="1.10.10.10:FF:000001">
    <property type="entry name" value="LysR family transcriptional regulator"/>
    <property type="match status" value="1"/>
</dbReference>
<dbReference type="Gene3D" id="1.10.10.10">
    <property type="entry name" value="Winged helix-like DNA-binding domain superfamily/Winged helix DNA-binding domain"/>
    <property type="match status" value="1"/>
</dbReference>
<evidence type="ECO:0000313" key="7">
    <source>
        <dbReference type="Proteomes" id="UP000184600"/>
    </source>
</evidence>
<reference evidence="7" key="1">
    <citation type="submission" date="2016-12" db="EMBL/GenBank/DDBJ databases">
        <authorList>
            <person name="Rodrigo-Torres L."/>
            <person name="Arahal R.D."/>
            <person name="Lucena T."/>
        </authorList>
    </citation>
    <scope>NUCLEOTIDE SEQUENCE [LARGE SCALE GENOMIC DNA]</scope>
</reference>
<keyword evidence="7" id="KW-1185">Reference proteome</keyword>
<organism evidence="6 7">
    <name type="scientific">Vibrio quintilis</name>
    <dbReference type="NCBI Taxonomy" id="1117707"/>
    <lineage>
        <taxon>Bacteria</taxon>
        <taxon>Pseudomonadati</taxon>
        <taxon>Pseudomonadota</taxon>
        <taxon>Gammaproteobacteria</taxon>
        <taxon>Vibrionales</taxon>
        <taxon>Vibrionaceae</taxon>
        <taxon>Vibrio</taxon>
    </lineage>
</organism>
<name>A0A1M7Z2F4_9VIBR</name>
<dbReference type="InterPro" id="IPR000847">
    <property type="entry name" value="LysR_HTH_N"/>
</dbReference>
<dbReference type="PRINTS" id="PR00039">
    <property type="entry name" value="HTHLYSR"/>
</dbReference>
<dbReference type="CDD" id="cd05466">
    <property type="entry name" value="PBP2_LTTR_substrate"/>
    <property type="match status" value="1"/>
</dbReference>
<dbReference type="SUPFAM" id="SSF53850">
    <property type="entry name" value="Periplasmic binding protein-like II"/>
    <property type="match status" value="1"/>
</dbReference>
<dbReference type="AlphaFoldDB" id="A0A1M7Z2F4"/>
<protein>
    <submittedName>
        <fullName evidence="6">HTH-type transcriptional activator CmpR</fullName>
    </submittedName>
</protein>
<comment type="similarity">
    <text evidence="1">Belongs to the LysR transcriptional regulatory family.</text>
</comment>
<dbReference type="EMBL" id="FRFG01000089">
    <property type="protein sequence ID" value="SHO59014.1"/>
    <property type="molecule type" value="Genomic_DNA"/>
</dbReference>
<evidence type="ECO:0000256" key="1">
    <source>
        <dbReference type="ARBA" id="ARBA00009437"/>
    </source>
</evidence>
<evidence type="ECO:0000256" key="4">
    <source>
        <dbReference type="ARBA" id="ARBA00023163"/>
    </source>
</evidence>
<dbReference type="Gene3D" id="3.40.190.10">
    <property type="entry name" value="Periplasmic binding protein-like II"/>
    <property type="match status" value="2"/>
</dbReference>
<keyword evidence="4" id="KW-0804">Transcription</keyword>
<dbReference type="RefSeq" id="WP_073586445.1">
    <property type="nucleotide sequence ID" value="NZ_AP024897.1"/>
</dbReference>
<dbReference type="Proteomes" id="UP000184600">
    <property type="component" value="Unassembled WGS sequence"/>
</dbReference>
<dbReference type="SUPFAM" id="SSF46785">
    <property type="entry name" value="Winged helix' DNA-binding domain"/>
    <property type="match status" value="1"/>
</dbReference>
<dbReference type="InterPro" id="IPR036390">
    <property type="entry name" value="WH_DNA-bd_sf"/>
</dbReference>
<evidence type="ECO:0000313" key="6">
    <source>
        <dbReference type="EMBL" id="SHO59014.1"/>
    </source>
</evidence>
<dbReference type="PROSITE" id="PS50931">
    <property type="entry name" value="HTH_LYSR"/>
    <property type="match status" value="1"/>
</dbReference>
<keyword evidence="3" id="KW-0238">DNA-binding</keyword>
<dbReference type="Pfam" id="PF03466">
    <property type="entry name" value="LysR_substrate"/>
    <property type="match status" value="1"/>
</dbReference>
<dbReference type="GO" id="GO:0000976">
    <property type="term" value="F:transcription cis-regulatory region binding"/>
    <property type="evidence" value="ECO:0007669"/>
    <property type="project" value="TreeGrafter"/>
</dbReference>
<dbReference type="STRING" id="1117707.VQ7734_04790"/>
<accession>A0A1M7Z2F4</accession>
<dbReference type="OrthoDB" id="646694at2"/>
<keyword evidence="2" id="KW-0805">Transcription regulation</keyword>
<dbReference type="PANTHER" id="PTHR30126">
    <property type="entry name" value="HTH-TYPE TRANSCRIPTIONAL REGULATOR"/>
    <property type="match status" value="1"/>
</dbReference>
<evidence type="ECO:0000256" key="3">
    <source>
        <dbReference type="ARBA" id="ARBA00023125"/>
    </source>
</evidence>
<proteinExistence type="inferred from homology"/>
<sequence length="294" mass="32174">MEIHQLKTFLAVAREGSITRASEQLYLSQPAVSAHVKAIEDTLGLILFERTPQGMRLTADGSVILAQVELTLNAHREIFEQATRLKGKLSGTLRLGIGCQTAPEMLGELLTRLAEYYPDVTVSLRHNSAAEVIQGVRSEELDAGFYSEAGESDPMFDTVEVGRFGIYLSAPPGLIDLSQPVDWQQLALLPWICPASSTCCGRAAEKLFDKHQIRPVKVISVDREQVTKNLIAGGVGIGLLHTDTVREAQLSGEVEVICEAHKAARVLYFTLKKRAGDPLLKAINTLLCEVIAHY</sequence>
<dbReference type="Pfam" id="PF00126">
    <property type="entry name" value="HTH_1"/>
    <property type="match status" value="1"/>
</dbReference>
<gene>
    <name evidence="6" type="primary">cmpR</name>
    <name evidence="6" type="ORF">VQ7734_04790</name>
</gene>
<dbReference type="PANTHER" id="PTHR30126:SF40">
    <property type="entry name" value="HTH-TYPE TRANSCRIPTIONAL REGULATOR GLTR"/>
    <property type="match status" value="1"/>
</dbReference>
<feature type="domain" description="HTH lysR-type" evidence="5">
    <location>
        <begin position="1"/>
        <end position="58"/>
    </location>
</feature>
<dbReference type="GO" id="GO:0003700">
    <property type="term" value="F:DNA-binding transcription factor activity"/>
    <property type="evidence" value="ECO:0007669"/>
    <property type="project" value="InterPro"/>
</dbReference>
<dbReference type="InterPro" id="IPR005119">
    <property type="entry name" value="LysR_subst-bd"/>
</dbReference>
<evidence type="ECO:0000256" key="2">
    <source>
        <dbReference type="ARBA" id="ARBA00023015"/>
    </source>
</evidence>